<dbReference type="EMBL" id="MU118364">
    <property type="protein sequence ID" value="KAF9642754.1"/>
    <property type="molecule type" value="Genomic_DNA"/>
</dbReference>
<evidence type="ECO:0000313" key="1">
    <source>
        <dbReference type="EMBL" id="KAF9642754.1"/>
    </source>
</evidence>
<reference evidence="1" key="1">
    <citation type="submission" date="2019-10" db="EMBL/GenBank/DDBJ databases">
        <authorList>
            <consortium name="DOE Joint Genome Institute"/>
            <person name="Kuo A."/>
            <person name="Miyauchi S."/>
            <person name="Kiss E."/>
            <person name="Drula E."/>
            <person name="Kohler A."/>
            <person name="Sanchez-Garcia M."/>
            <person name="Andreopoulos B."/>
            <person name="Barry K.W."/>
            <person name="Bonito G."/>
            <person name="Buee M."/>
            <person name="Carver A."/>
            <person name="Chen C."/>
            <person name="Cichocki N."/>
            <person name="Clum A."/>
            <person name="Culley D."/>
            <person name="Crous P.W."/>
            <person name="Fauchery L."/>
            <person name="Girlanda M."/>
            <person name="Hayes R."/>
            <person name="Keri Z."/>
            <person name="Labutti K."/>
            <person name="Lipzen A."/>
            <person name="Lombard V."/>
            <person name="Magnuson J."/>
            <person name="Maillard F."/>
            <person name="Morin E."/>
            <person name="Murat C."/>
            <person name="Nolan M."/>
            <person name="Ohm R."/>
            <person name="Pangilinan J."/>
            <person name="Pereira M."/>
            <person name="Perotto S."/>
            <person name="Peter M."/>
            <person name="Riley R."/>
            <person name="Sitrit Y."/>
            <person name="Stielow B."/>
            <person name="Szollosi G."/>
            <person name="Zifcakova L."/>
            <person name="Stursova M."/>
            <person name="Spatafora J.W."/>
            <person name="Tedersoo L."/>
            <person name="Vaario L.-M."/>
            <person name="Yamada A."/>
            <person name="Yan M."/>
            <person name="Wang P."/>
            <person name="Xu J."/>
            <person name="Bruns T."/>
            <person name="Baldrian P."/>
            <person name="Vilgalys R."/>
            <person name="Henrissat B."/>
            <person name="Grigoriev I.V."/>
            <person name="Hibbett D."/>
            <person name="Nagy L.G."/>
            <person name="Martin F.M."/>
        </authorList>
    </citation>
    <scope>NUCLEOTIDE SEQUENCE</scope>
    <source>
        <strain evidence="1">P2</strain>
    </source>
</reference>
<protein>
    <submittedName>
        <fullName evidence="1">Uncharacterized protein</fullName>
    </submittedName>
</protein>
<comment type="caution">
    <text evidence="1">The sequence shown here is derived from an EMBL/GenBank/DDBJ whole genome shotgun (WGS) entry which is preliminary data.</text>
</comment>
<proteinExistence type="predicted"/>
<dbReference type="Proteomes" id="UP000886501">
    <property type="component" value="Unassembled WGS sequence"/>
</dbReference>
<organism evidence="1 2">
    <name type="scientific">Thelephora ganbajun</name>
    <name type="common">Ganba fungus</name>
    <dbReference type="NCBI Taxonomy" id="370292"/>
    <lineage>
        <taxon>Eukaryota</taxon>
        <taxon>Fungi</taxon>
        <taxon>Dikarya</taxon>
        <taxon>Basidiomycota</taxon>
        <taxon>Agaricomycotina</taxon>
        <taxon>Agaricomycetes</taxon>
        <taxon>Thelephorales</taxon>
        <taxon>Thelephoraceae</taxon>
        <taxon>Thelephora</taxon>
    </lineage>
</organism>
<accession>A0ACB6YZV1</accession>
<sequence>MTLENNHTFISPCNQKISRIDTRAHSKDGKMMDDAYRFAYPMMASLVDAVISQEDNKFPCRQFALGCLFDNIVWQQVIGALKNIDHTYQGQQQGDDEHILFSLLQAGLIDHQAFDLPHKWSSRSIHYSAIVAEHLWLLYTAEHIRNDCLEAKLNTLKGEVNKELKKDGNWLDRHRACLNMITDKHNTSIEYLSNMSSQLELQWVGLLTLCKNICLCNMRSDSTEALVVLSPSLSPTPPQNHDDPEDPEGSAMQVSSVPEENASPIPVPAPGPSSRSCCPPCHVQESTTTLWVITMEEEHEIEDRLIGAWQAQGQAGVNASIPIGSGSSETSDRSCVEPIVALTWEQVATLSPEVRGYRLLSMMQAVMMMPNGTIFSRLQSSDHVGGELQLVFPLSQEDFNALMSGELSAEVGPVTISEVVWGGVVDDAEDVDGDDGWVTDRSVAGLE</sequence>
<name>A0ACB6YZV1_THEGA</name>
<evidence type="ECO:0000313" key="2">
    <source>
        <dbReference type="Proteomes" id="UP000886501"/>
    </source>
</evidence>
<keyword evidence="2" id="KW-1185">Reference proteome</keyword>
<gene>
    <name evidence="1" type="ORF">BDM02DRAFT_3192731</name>
</gene>
<reference evidence="1" key="2">
    <citation type="journal article" date="2020" name="Nat. Commun.">
        <title>Large-scale genome sequencing of mycorrhizal fungi provides insights into the early evolution of symbiotic traits.</title>
        <authorList>
            <person name="Miyauchi S."/>
            <person name="Kiss E."/>
            <person name="Kuo A."/>
            <person name="Drula E."/>
            <person name="Kohler A."/>
            <person name="Sanchez-Garcia M."/>
            <person name="Morin E."/>
            <person name="Andreopoulos B."/>
            <person name="Barry K.W."/>
            <person name="Bonito G."/>
            <person name="Buee M."/>
            <person name="Carver A."/>
            <person name="Chen C."/>
            <person name="Cichocki N."/>
            <person name="Clum A."/>
            <person name="Culley D."/>
            <person name="Crous P.W."/>
            <person name="Fauchery L."/>
            <person name="Girlanda M."/>
            <person name="Hayes R.D."/>
            <person name="Keri Z."/>
            <person name="LaButti K."/>
            <person name="Lipzen A."/>
            <person name="Lombard V."/>
            <person name="Magnuson J."/>
            <person name="Maillard F."/>
            <person name="Murat C."/>
            <person name="Nolan M."/>
            <person name="Ohm R.A."/>
            <person name="Pangilinan J."/>
            <person name="Pereira M.F."/>
            <person name="Perotto S."/>
            <person name="Peter M."/>
            <person name="Pfister S."/>
            <person name="Riley R."/>
            <person name="Sitrit Y."/>
            <person name="Stielow J.B."/>
            <person name="Szollosi G."/>
            <person name="Zifcakova L."/>
            <person name="Stursova M."/>
            <person name="Spatafora J.W."/>
            <person name="Tedersoo L."/>
            <person name="Vaario L.M."/>
            <person name="Yamada A."/>
            <person name="Yan M."/>
            <person name="Wang P."/>
            <person name="Xu J."/>
            <person name="Bruns T."/>
            <person name="Baldrian P."/>
            <person name="Vilgalys R."/>
            <person name="Dunand C."/>
            <person name="Henrissat B."/>
            <person name="Grigoriev I.V."/>
            <person name="Hibbett D."/>
            <person name="Nagy L.G."/>
            <person name="Martin F.M."/>
        </authorList>
    </citation>
    <scope>NUCLEOTIDE SEQUENCE</scope>
    <source>
        <strain evidence="1">P2</strain>
    </source>
</reference>